<dbReference type="GO" id="GO:0004792">
    <property type="term" value="F:thiosulfate-cyanide sulfurtransferase activity"/>
    <property type="evidence" value="ECO:0007669"/>
    <property type="project" value="TreeGrafter"/>
</dbReference>
<evidence type="ECO:0000313" key="4">
    <source>
        <dbReference type="Proteomes" id="UP000219947"/>
    </source>
</evidence>
<proteinExistence type="predicted"/>
<dbReference type="EMBL" id="PDEV01000002">
    <property type="protein sequence ID" value="PEN16154.1"/>
    <property type="molecule type" value="Genomic_DNA"/>
</dbReference>
<dbReference type="PANTHER" id="PTHR10953:SF102">
    <property type="entry name" value="ADENYLYLTRANSFERASE AND SULFURTRANSFERASE MOCS3"/>
    <property type="match status" value="1"/>
</dbReference>
<organism evidence="3 4">
    <name type="scientific">Rothia dentocariosa</name>
    <dbReference type="NCBI Taxonomy" id="2047"/>
    <lineage>
        <taxon>Bacteria</taxon>
        <taxon>Bacillati</taxon>
        <taxon>Actinomycetota</taxon>
        <taxon>Actinomycetes</taxon>
        <taxon>Micrococcales</taxon>
        <taxon>Micrococcaceae</taxon>
        <taxon>Rothia</taxon>
    </lineage>
</organism>
<dbReference type="InterPro" id="IPR036873">
    <property type="entry name" value="Rhodanese-like_dom_sf"/>
</dbReference>
<dbReference type="GO" id="GO:0008146">
    <property type="term" value="F:sulfotransferase activity"/>
    <property type="evidence" value="ECO:0007669"/>
    <property type="project" value="TreeGrafter"/>
</dbReference>
<dbReference type="InterPro" id="IPR000594">
    <property type="entry name" value="ThiF_NAD_FAD-bd"/>
</dbReference>
<feature type="region of interest" description="Disordered" evidence="1">
    <location>
        <begin position="1"/>
        <end position="25"/>
    </location>
</feature>
<dbReference type="GO" id="GO:0008641">
    <property type="term" value="F:ubiquitin-like modifier activating enzyme activity"/>
    <property type="evidence" value="ECO:0007669"/>
    <property type="project" value="InterPro"/>
</dbReference>
<sequence>MDVTSHNRPSVPEAPQILAPKDPAQAQALEAERVSRQDRLPGFDQQAVANAHVLVIGAGGLGCPVVQALAAAGVGSIALVDHDVIELSNLQRQPLFGIADCGRAKAEVAAHRAREIAPALRVTVYRRYLEASWILDLLAEENPAVIVDCTDTFATKYLIADAAEITAIPLVWGSVLRYQGSVSVFRSGSAHLRDLFPTTPETLESCAEAGVLGATTAVIGSLMATETLKFLAGLPTLEGQLLTYEALSGTFQNFALSPDPERVPVTDLSAYKLPKVLLDVREQNERETQVKYPDSLHLPLSVATEDAVRAMLKPLVGECVGVFCKSGARAAKFIKDWGAVAEEYNITLIGI</sequence>
<dbReference type="InterPro" id="IPR045886">
    <property type="entry name" value="ThiF/MoeB/HesA"/>
</dbReference>
<dbReference type="SUPFAM" id="SSF69572">
    <property type="entry name" value="Activating enzymes of the ubiquitin-like proteins"/>
    <property type="match status" value="1"/>
</dbReference>
<gene>
    <name evidence="3" type="ORF">CRM92_05505</name>
</gene>
<evidence type="ECO:0000256" key="1">
    <source>
        <dbReference type="SAM" id="MobiDB-lite"/>
    </source>
</evidence>
<keyword evidence="4" id="KW-1185">Reference proteome</keyword>
<comment type="caution">
    <text evidence="3">The sequence shown here is derived from an EMBL/GenBank/DDBJ whole genome shotgun (WGS) entry which is preliminary data.</text>
</comment>
<dbReference type="AlphaFoldDB" id="A0A2A8D5L8"/>
<dbReference type="GO" id="GO:0005829">
    <property type="term" value="C:cytosol"/>
    <property type="evidence" value="ECO:0007669"/>
    <property type="project" value="TreeGrafter"/>
</dbReference>
<dbReference type="CDD" id="cd00757">
    <property type="entry name" value="ThiF_MoeB_HesA_family"/>
    <property type="match status" value="1"/>
</dbReference>
<dbReference type="Gene3D" id="3.40.50.720">
    <property type="entry name" value="NAD(P)-binding Rossmann-like Domain"/>
    <property type="match status" value="1"/>
</dbReference>
<feature type="domain" description="THIF-type NAD/FAD binding fold" evidence="2">
    <location>
        <begin position="44"/>
        <end position="259"/>
    </location>
</feature>
<dbReference type="CDD" id="cd00158">
    <property type="entry name" value="RHOD"/>
    <property type="match status" value="1"/>
</dbReference>
<accession>A0A2A8D5L8</accession>
<dbReference type="PANTHER" id="PTHR10953">
    <property type="entry name" value="UBIQUITIN-ACTIVATING ENZYME E1"/>
    <property type="match status" value="1"/>
</dbReference>
<protein>
    <submittedName>
        <fullName evidence="3">Molybdenum cofactor biosynthesis protein</fullName>
    </submittedName>
</protein>
<dbReference type="SUPFAM" id="SSF52821">
    <property type="entry name" value="Rhodanese/Cell cycle control phosphatase"/>
    <property type="match status" value="1"/>
</dbReference>
<dbReference type="Pfam" id="PF00899">
    <property type="entry name" value="ThiF"/>
    <property type="match status" value="1"/>
</dbReference>
<reference evidence="3" key="1">
    <citation type="submission" date="2017-10" db="EMBL/GenBank/DDBJ databases">
        <title>Kefir isolates.</title>
        <authorList>
            <person name="Kim Y."/>
            <person name="Blasche S."/>
        </authorList>
    </citation>
    <scope>NUCLEOTIDE SEQUENCE [LARGE SCALE GENOMIC DNA]</scope>
    <source>
        <strain evidence="3">OG2-2</strain>
    </source>
</reference>
<dbReference type="InterPro" id="IPR035985">
    <property type="entry name" value="Ubiquitin-activating_enz"/>
</dbReference>
<name>A0A2A8D5L8_9MICC</name>
<evidence type="ECO:0000313" key="3">
    <source>
        <dbReference type="EMBL" id="PEN16154.1"/>
    </source>
</evidence>
<evidence type="ECO:0000259" key="2">
    <source>
        <dbReference type="Pfam" id="PF00899"/>
    </source>
</evidence>
<dbReference type="Proteomes" id="UP000219947">
    <property type="component" value="Unassembled WGS sequence"/>
</dbReference>
<dbReference type="RefSeq" id="WP_098042585.1">
    <property type="nucleotide sequence ID" value="NZ_PDEV01000002.1"/>
</dbReference>
<dbReference type="GO" id="GO:0016779">
    <property type="term" value="F:nucleotidyltransferase activity"/>
    <property type="evidence" value="ECO:0007669"/>
    <property type="project" value="TreeGrafter"/>
</dbReference>